<sequence>MSYKQSEAYKWYLDGEDGNRHAQLPPFELNDAGEIKVAPGEVYCRFMMDGTLCPVVKRFSNESNLKSHVKKHLVGGVPVKIKGKRQGANNIQENFEAINFYKNLKRAIEHLDKDQVLEVPPTPSKLPATHPDAPTPLVDKRPKLPVTKTKPYRPKYGEMRKGAGLKGQAKCDGCKDLKRTECPPIFRDNSCQVWLRYRVHGIEEELTEEIARPRRKGDKDDKAAPGEGDAAGEGSGGDK</sequence>
<keyword evidence="3" id="KW-1185">Reference proteome</keyword>
<protein>
    <submittedName>
        <fullName evidence="2">Uncharacterized protein</fullName>
    </submittedName>
</protein>
<evidence type="ECO:0000256" key="1">
    <source>
        <dbReference type="SAM" id="MobiDB-lite"/>
    </source>
</evidence>
<evidence type="ECO:0000313" key="3">
    <source>
        <dbReference type="Proteomes" id="UP001303647"/>
    </source>
</evidence>
<reference evidence="2" key="2">
    <citation type="submission" date="2023-05" db="EMBL/GenBank/DDBJ databases">
        <authorList>
            <consortium name="Lawrence Berkeley National Laboratory"/>
            <person name="Steindorff A."/>
            <person name="Hensen N."/>
            <person name="Bonometti L."/>
            <person name="Westerberg I."/>
            <person name="Brannstrom I.O."/>
            <person name="Guillou S."/>
            <person name="Cros-Aarteil S."/>
            <person name="Calhoun S."/>
            <person name="Haridas S."/>
            <person name="Kuo A."/>
            <person name="Mondo S."/>
            <person name="Pangilinan J."/>
            <person name="Riley R."/>
            <person name="Labutti K."/>
            <person name="Andreopoulos B."/>
            <person name="Lipzen A."/>
            <person name="Chen C."/>
            <person name="Yanf M."/>
            <person name="Daum C."/>
            <person name="Ng V."/>
            <person name="Clum A."/>
            <person name="Ohm R."/>
            <person name="Martin F."/>
            <person name="Silar P."/>
            <person name="Natvig D."/>
            <person name="Lalanne C."/>
            <person name="Gautier V."/>
            <person name="Ament-Velasquez S.L."/>
            <person name="Kruys A."/>
            <person name="Hutchinson M.I."/>
            <person name="Powell A.J."/>
            <person name="Barry K."/>
            <person name="Miller A.N."/>
            <person name="Grigoriev I.V."/>
            <person name="Debuchy R."/>
            <person name="Gladieux P."/>
            <person name="Thoren M.H."/>
            <person name="Johannesson H."/>
        </authorList>
    </citation>
    <scope>NUCLEOTIDE SEQUENCE</scope>
    <source>
        <strain evidence="2">CBS 359.72</strain>
    </source>
</reference>
<dbReference type="AlphaFoldDB" id="A0AAN7HV71"/>
<gene>
    <name evidence="2" type="ORF">C7999DRAFT_27077</name>
</gene>
<feature type="compositionally biased region" description="Basic and acidic residues" evidence="1">
    <location>
        <begin position="209"/>
        <end position="224"/>
    </location>
</feature>
<evidence type="ECO:0000313" key="2">
    <source>
        <dbReference type="EMBL" id="KAK4252350.1"/>
    </source>
</evidence>
<name>A0AAN7HV71_9PEZI</name>
<proteinExistence type="predicted"/>
<reference evidence="2" key="1">
    <citation type="journal article" date="2023" name="Mol. Phylogenet. Evol.">
        <title>Genome-scale phylogeny and comparative genomics of the fungal order Sordariales.</title>
        <authorList>
            <person name="Hensen N."/>
            <person name="Bonometti L."/>
            <person name="Westerberg I."/>
            <person name="Brannstrom I.O."/>
            <person name="Guillou S."/>
            <person name="Cros-Aarteil S."/>
            <person name="Calhoun S."/>
            <person name="Haridas S."/>
            <person name="Kuo A."/>
            <person name="Mondo S."/>
            <person name="Pangilinan J."/>
            <person name="Riley R."/>
            <person name="LaButti K."/>
            <person name="Andreopoulos B."/>
            <person name="Lipzen A."/>
            <person name="Chen C."/>
            <person name="Yan M."/>
            <person name="Daum C."/>
            <person name="Ng V."/>
            <person name="Clum A."/>
            <person name="Steindorff A."/>
            <person name="Ohm R.A."/>
            <person name="Martin F."/>
            <person name="Silar P."/>
            <person name="Natvig D.O."/>
            <person name="Lalanne C."/>
            <person name="Gautier V."/>
            <person name="Ament-Velasquez S.L."/>
            <person name="Kruys A."/>
            <person name="Hutchinson M.I."/>
            <person name="Powell A.J."/>
            <person name="Barry K."/>
            <person name="Miller A.N."/>
            <person name="Grigoriev I.V."/>
            <person name="Debuchy R."/>
            <person name="Gladieux P."/>
            <person name="Hiltunen Thoren M."/>
            <person name="Johannesson H."/>
        </authorList>
    </citation>
    <scope>NUCLEOTIDE SEQUENCE</scope>
    <source>
        <strain evidence="2">CBS 359.72</strain>
    </source>
</reference>
<dbReference type="Proteomes" id="UP001303647">
    <property type="component" value="Unassembled WGS sequence"/>
</dbReference>
<accession>A0AAN7HV71</accession>
<organism evidence="2 3">
    <name type="scientific">Corynascus novoguineensis</name>
    <dbReference type="NCBI Taxonomy" id="1126955"/>
    <lineage>
        <taxon>Eukaryota</taxon>
        <taxon>Fungi</taxon>
        <taxon>Dikarya</taxon>
        <taxon>Ascomycota</taxon>
        <taxon>Pezizomycotina</taxon>
        <taxon>Sordariomycetes</taxon>
        <taxon>Sordariomycetidae</taxon>
        <taxon>Sordariales</taxon>
        <taxon>Chaetomiaceae</taxon>
        <taxon>Corynascus</taxon>
    </lineage>
</organism>
<feature type="compositionally biased region" description="Gly residues" evidence="1">
    <location>
        <begin position="229"/>
        <end position="239"/>
    </location>
</feature>
<comment type="caution">
    <text evidence="2">The sequence shown here is derived from an EMBL/GenBank/DDBJ whole genome shotgun (WGS) entry which is preliminary data.</text>
</comment>
<feature type="region of interest" description="Disordered" evidence="1">
    <location>
        <begin position="205"/>
        <end position="239"/>
    </location>
</feature>
<dbReference type="EMBL" id="MU857601">
    <property type="protein sequence ID" value="KAK4252350.1"/>
    <property type="molecule type" value="Genomic_DNA"/>
</dbReference>
<feature type="region of interest" description="Disordered" evidence="1">
    <location>
        <begin position="120"/>
        <end position="160"/>
    </location>
</feature>